<dbReference type="PANTHER" id="PTHR11985">
    <property type="entry name" value="GLYCEROL-3-PHOSPHATE DEHYDROGENASE"/>
    <property type="match status" value="1"/>
</dbReference>
<dbReference type="AlphaFoldDB" id="A0A094PVI4"/>
<sequence>ATTLPGTKDYREAEVVFAARYEMALRLDDVLMRRTRLVFESRDRAIQAAGRTAELMAAELGWDAARTAHEVAEYTARATAELAAEQTTNDVEAEAAWHQVADAVVGKDGFA</sequence>
<dbReference type="EMBL" id="JNSL01000175">
    <property type="protein sequence ID" value="KGA13714.1"/>
    <property type="molecule type" value="Genomic_DNA"/>
</dbReference>
<evidence type="ECO:0000256" key="3">
    <source>
        <dbReference type="ARBA" id="ARBA00022827"/>
    </source>
</evidence>
<evidence type="ECO:0000256" key="4">
    <source>
        <dbReference type="ARBA" id="ARBA00023002"/>
    </source>
</evidence>
<feature type="domain" description="Alpha-glycerophosphate oxidase C-terminal" evidence="5">
    <location>
        <begin position="4"/>
        <end position="66"/>
    </location>
</feature>
<dbReference type="Pfam" id="PF16901">
    <property type="entry name" value="DAO_C"/>
    <property type="match status" value="1"/>
</dbReference>
<evidence type="ECO:0000259" key="5">
    <source>
        <dbReference type="Pfam" id="PF16901"/>
    </source>
</evidence>
<name>A0A094PVI4_9ZZZZ</name>
<dbReference type="GO" id="GO:0046168">
    <property type="term" value="P:glycerol-3-phosphate catabolic process"/>
    <property type="evidence" value="ECO:0007669"/>
    <property type="project" value="TreeGrafter"/>
</dbReference>
<evidence type="ECO:0000256" key="1">
    <source>
        <dbReference type="ARBA" id="ARBA00022630"/>
    </source>
</evidence>
<evidence type="ECO:0000256" key="2">
    <source>
        <dbReference type="ARBA" id="ARBA00022798"/>
    </source>
</evidence>
<organism evidence="6">
    <name type="scientific">freshwater metagenome</name>
    <dbReference type="NCBI Taxonomy" id="449393"/>
    <lineage>
        <taxon>unclassified sequences</taxon>
        <taxon>metagenomes</taxon>
        <taxon>ecological metagenomes</taxon>
    </lineage>
</organism>
<accession>A0A094PVI4</accession>
<dbReference type="InterPro" id="IPR038299">
    <property type="entry name" value="DAO_C_sf"/>
</dbReference>
<dbReference type="InterPro" id="IPR031656">
    <property type="entry name" value="DAO_C"/>
</dbReference>
<dbReference type="Gene3D" id="1.10.8.870">
    <property type="entry name" value="Alpha-glycerophosphate oxidase, cap domain"/>
    <property type="match status" value="1"/>
</dbReference>
<reference evidence="6" key="1">
    <citation type="submission" date="2014-06" db="EMBL/GenBank/DDBJ databases">
        <title>Key roles for freshwater Actinobacteria revealed by deep metagenomic sequencing.</title>
        <authorList>
            <person name="Ghai R."/>
            <person name="Mizuno C.M."/>
            <person name="Picazo A."/>
            <person name="Camacho A."/>
            <person name="Rodriguez-Valera F."/>
        </authorList>
    </citation>
    <scope>NUCLEOTIDE SEQUENCE</scope>
</reference>
<comment type="caution">
    <text evidence="6">The sequence shown here is derived from an EMBL/GenBank/DDBJ whole genome shotgun (WGS) entry which is preliminary data.</text>
</comment>
<gene>
    <name evidence="6" type="ORF">GM51_18995</name>
</gene>
<proteinExistence type="predicted"/>
<feature type="non-terminal residue" evidence="6">
    <location>
        <position position="1"/>
    </location>
</feature>
<keyword evidence="1" id="KW-0285">Flavoprotein</keyword>
<dbReference type="PANTHER" id="PTHR11985:SF35">
    <property type="entry name" value="ANAEROBIC GLYCEROL-3-PHOSPHATE DEHYDROGENASE SUBUNIT A"/>
    <property type="match status" value="1"/>
</dbReference>
<keyword evidence="4" id="KW-0560">Oxidoreductase</keyword>
<dbReference type="GO" id="GO:0004368">
    <property type="term" value="F:glycerol-3-phosphate dehydrogenase (quinone) activity"/>
    <property type="evidence" value="ECO:0007669"/>
    <property type="project" value="InterPro"/>
</dbReference>
<dbReference type="GO" id="GO:0006071">
    <property type="term" value="P:glycerol metabolic process"/>
    <property type="evidence" value="ECO:0007669"/>
    <property type="project" value="UniProtKB-KW"/>
</dbReference>
<keyword evidence="2" id="KW-0319">Glycerol metabolism</keyword>
<evidence type="ECO:0000313" key="6">
    <source>
        <dbReference type="EMBL" id="KGA13714.1"/>
    </source>
</evidence>
<protein>
    <recommendedName>
        <fullName evidence="5">Alpha-glycerophosphate oxidase C-terminal domain-containing protein</fullName>
    </recommendedName>
</protein>
<dbReference type="InterPro" id="IPR000447">
    <property type="entry name" value="G3P_DH_FAD-dep"/>
</dbReference>
<keyword evidence="3" id="KW-0274">FAD</keyword>